<dbReference type="RefSeq" id="WP_171192652.1">
    <property type="nucleotide sequence ID" value="NZ_CP061032.1"/>
</dbReference>
<keyword evidence="4" id="KW-1185">Reference proteome</keyword>
<dbReference type="NCBIfam" id="TIGR03085">
    <property type="entry name" value="TIGR03085 family metal-binding protein"/>
    <property type="match status" value="1"/>
</dbReference>
<evidence type="ECO:0000313" key="3">
    <source>
        <dbReference type="Proteomes" id="UP000516235"/>
    </source>
</evidence>
<accession>A0A7H0JWU2</accession>
<sequence>MSFAQQERARLADLFLEVGPEAPTLCEGWTSFDLAVHLLIRERKPLAAPGIFVDALSGITDDETERQKARPYEEVVREWAAGPPAFLKPFNTAMNTSEHFIHHEDLRRGGGAVEPRDFSRTVNQELFALAKRFGGMTLRKATVPVILTPPDLPPATIGDKAGVADRGDNVVRVSGAPGELLLWASGRDAAVVELTGAVDALEGLDVKM</sequence>
<dbReference type="AlphaFoldDB" id="A0A7H0JWU2"/>
<dbReference type="InterPro" id="IPR034660">
    <property type="entry name" value="DinB/YfiT-like"/>
</dbReference>
<dbReference type="Proteomes" id="UP000516235">
    <property type="component" value="Chromosome"/>
</dbReference>
<dbReference type="NCBIfam" id="TIGR03083">
    <property type="entry name" value="maleylpyruvate isomerase family mycothiol-dependent enzyme"/>
    <property type="match status" value="1"/>
</dbReference>
<dbReference type="Proteomes" id="UP000642876">
    <property type="component" value="Unassembled WGS sequence"/>
</dbReference>
<organism evidence="2 3">
    <name type="scientific">Corynebacterium lujinxingii</name>
    <dbReference type="NCBI Taxonomy" id="2763010"/>
    <lineage>
        <taxon>Bacteria</taxon>
        <taxon>Bacillati</taxon>
        <taxon>Actinomycetota</taxon>
        <taxon>Actinomycetes</taxon>
        <taxon>Mycobacteriales</taxon>
        <taxon>Corynebacteriaceae</taxon>
        <taxon>Corynebacterium</taxon>
    </lineage>
</organism>
<evidence type="ECO:0000313" key="1">
    <source>
        <dbReference type="EMBL" id="MBC3178077.1"/>
    </source>
</evidence>
<reference evidence="3 4" key="1">
    <citation type="submission" date="2020-08" db="EMBL/GenBank/DDBJ databases">
        <title>novel species in genus Corynebacterium.</title>
        <authorList>
            <person name="Zhang G."/>
        </authorList>
    </citation>
    <scope>NUCLEOTIDE SEQUENCE [LARGE SCALE GENOMIC DNA]</scope>
    <source>
        <strain evidence="3 4">zg-917</strain>
        <strain evidence="2">Zg-917</strain>
    </source>
</reference>
<dbReference type="InterPro" id="IPR017517">
    <property type="entry name" value="Maleyloyr_isom"/>
</dbReference>
<proteinExistence type="predicted"/>
<protein>
    <submittedName>
        <fullName evidence="2">TIGR03085 family protein</fullName>
    </submittedName>
</protein>
<evidence type="ECO:0000313" key="2">
    <source>
        <dbReference type="EMBL" id="QNP89508.1"/>
    </source>
</evidence>
<dbReference type="EMBL" id="CP061032">
    <property type="protein sequence ID" value="QNP89508.1"/>
    <property type="molecule type" value="Genomic_DNA"/>
</dbReference>
<evidence type="ECO:0000313" key="4">
    <source>
        <dbReference type="Proteomes" id="UP000642876"/>
    </source>
</evidence>
<dbReference type="KEGG" id="cluj:IAU68_07285"/>
<dbReference type="EMBL" id="JACMYE010000001">
    <property type="protein sequence ID" value="MBC3178077.1"/>
    <property type="molecule type" value="Genomic_DNA"/>
</dbReference>
<name>A0A7H0JWU2_9CORY</name>
<gene>
    <name evidence="1" type="ORF">H7348_01915</name>
    <name evidence="2" type="ORF">IAU68_07285</name>
</gene>
<dbReference type="SUPFAM" id="SSF109854">
    <property type="entry name" value="DinB/YfiT-like putative metalloenzymes"/>
    <property type="match status" value="1"/>
</dbReference>
<dbReference type="InterPro" id="IPR017519">
    <property type="entry name" value="CHP03085"/>
</dbReference>